<proteinExistence type="predicted"/>
<feature type="transmembrane region" description="Helical" evidence="1">
    <location>
        <begin position="139"/>
        <end position="157"/>
    </location>
</feature>
<comment type="caution">
    <text evidence="2">The sequence shown here is derived from an EMBL/GenBank/DDBJ whole genome shotgun (WGS) entry which is preliminary data.</text>
</comment>
<name>A0A2V5KA02_9BACL</name>
<evidence type="ECO:0000256" key="1">
    <source>
        <dbReference type="SAM" id="Phobius"/>
    </source>
</evidence>
<feature type="transmembrane region" description="Helical" evidence="1">
    <location>
        <begin position="305"/>
        <end position="323"/>
    </location>
</feature>
<accession>A0A2V5KA02</accession>
<organism evidence="2 3">
    <name type="scientific">Paenibacillus flagellatus</name>
    <dbReference type="NCBI Taxonomy" id="2211139"/>
    <lineage>
        <taxon>Bacteria</taxon>
        <taxon>Bacillati</taxon>
        <taxon>Bacillota</taxon>
        <taxon>Bacilli</taxon>
        <taxon>Bacillales</taxon>
        <taxon>Paenibacillaceae</taxon>
        <taxon>Paenibacillus</taxon>
    </lineage>
</organism>
<feature type="transmembrane region" description="Helical" evidence="1">
    <location>
        <begin position="335"/>
        <end position="355"/>
    </location>
</feature>
<feature type="transmembrane region" description="Helical" evidence="1">
    <location>
        <begin position="77"/>
        <end position="97"/>
    </location>
</feature>
<dbReference type="OrthoDB" id="2930450at2"/>
<feature type="transmembrane region" description="Helical" evidence="1">
    <location>
        <begin position="5"/>
        <end position="25"/>
    </location>
</feature>
<evidence type="ECO:0000313" key="2">
    <source>
        <dbReference type="EMBL" id="PYI55722.1"/>
    </source>
</evidence>
<evidence type="ECO:0008006" key="4">
    <source>
        <dbReference type="Google" id="ProtNLM"/>
    </source>
</evidence>
<feature type="transmembrane region" description="Helical" evidence="1">
    <location>
        <begin position="261"/>
        <end position="284"/>
    </location>
</feature>
<dbReference type="Proteomes" id="UP000247476">
    <property type="component" value="Unassembled WGS sequence"/>
</dbReference>
<feature type="transmembrane region" description="Helical" evidence="1">
    <location>
        <begin position="210"/>
        <end position="231"/>
    </location>
</feature>
<evidence type="ECO:0000313" key="3">
    <source>
        <dbReference type="Proteomes" id="UP000247476"/>
    </source>
</evidence>
<feature type="transmembrane region" description="Helical" evidence="1">
    <location>
        <begin position="179"/>
        <end position="198"/>
    </location>
</feature>
<keyword evidence="1" id="KW-1133">Transmembrane helix</keyword>
<dbReference type="Pfam" id="PF03845">
    <property type="entry name" value="Spore_permease"/>
    <property type="match status" value="1"/>
</dbReference>
<keyword evidence="1" id="KW-0472">Membrane</keyword>
<dbReference type="GO" id="GO:0009847">
    <property type="term" value="P:spore germination"/>
    <property type="evidence" value="ECO:0007669"/>
    <property type="project" value="InterPro"/>
</dbReference>
<feature type="transmembrane region" description="Helical" evidence="1">
    <location>
        <begin position="109"/>
        <end position="127"/>
    </location>
</feature>
<keyword evidence="3" id="KW-1185">Reference proteome</keyword>
<dbReference type="RefSeq" id="WP_110839524.1">
    <property type="nucleotide sequence ID" value="NZ_QJVJ01000003.1"/>
</dbReference>
<feature type="transmembrane region" description="Helical" evidence="1">
    <location>
        <begin position="31"/>
        <end position="51"/>
    </location>
</feature>
<keyword evidence="1" id="KW-0812">Transmembrane</keyword>
<gene>
    <name evidence="2" type="ORF">DLM86_08340</name>
</gene>
<protein>
    <recommendedName>
        <fullName evidence="4">MFS transporter permease</fullName>
    </recommendedName>
</protein>
<dbReference type="InterPro" id="IPR004761">
    <property type="entry name" value="Spore_GerAB"/>
</dbReference>
<reference evidence="2 3" key="1">
    <citation type="submission" date="2018-05" db="EMBL/GenBank/DDBJ databases">
        <title>Paenibacillus flagellatus sp. nov., isolated from selenium mineral soil.</title>
        <authorList>
            <person name="Dai X."/>
        </authorList>
    </citation>
    <scope>NUCLEOTIDE SEQUENCE [LARGE SCALE GENOMIC DNA]</scope>
    <source>
        <strain evidence="2 3">DXL2</strain>
    </source>
</reference>
<dbReference type="AlphaFoldDB" id="A0A2V5KA02"/>
<dbReference type="GO" id="GO:0016020">
    <property type="term" value="C:membrane"/>
    <property type="evidence" value="ECO:0007669"/>
    <property type="project" value="InterPro"/>
</dbReference>
<dbReference type="EMBL" id="QJVJ01000003">
    <property type="protein sequence ID" value="PYI55722.1"/>
    <property type="molecule type" value="Genomic_DNA"/>
</dbReference>
<sequence>MRYFYYLVITNMLVNVLVFVPRLLIRDRYDGSVMALPVAFAIGMTLLTVFVKSIARFPKQDLADVMEGCFPRAFNKALLLFFSLNGYAAGGLTLLAFGDFTRKFLNPDITNMTVIMLYLGVAVFVVGLKSTQILRVLEIVLLLALPLTLFILFKAFFNRQMDWNSVLAVSMFYGEPPKLGSLAAATYIYSGYAALVVLNKAITGFKPKWLWTICIIGLITSITTLFVPVGFQGADGVGDFHYAWVSTSDSMRIELGFVERVMFIFIYFYGQVAFVSVIVHWHVALDLLKAVFRSERNESKTADRVLRIVVLTVFSAGIMAGSLLDYRQFFDIGEIWLVVRMFTEFVLVFVVAYAARRKKHAAQPT</sequence>